<sequence length="56" mass="6331">MKPVKDNHLPQSHQPNKPAKETADSSADYSASELDTFKRLLAQYKAKVYEKYAGSF</sequence>
<evidence type="ECO:0000313" key="3">
    <source>
        <dbReference type="Proteomes" id="UP000238375"/>
    </source>
</evidence>
<evidence type="ECO:0000256" key="1">
    <source>
        <dbReference type="SAM" id="MobiDB-lite"/>
    </source>
</evidence>
<organism evidence="2 3">
    <name type="scientific">Spirosoma oryzae</name>
    <dbReference type="NCBI Taxonomy" id="1469603"/>
    <lineage>
        <taxon>Bacteria</taxon>
        <taxon>Pseudomonadati</taxon>
        <taxon>Bacteroidota</taxon>
        <taxon>Cytophagia</taxon>
        <taxon>Cytophagales</taxon>
        <taxon>Cytophagaceae</taxon>
        <taxon>Spirosoma</taxon>
    </lineage>
</organism>
<reference evidence="2 3" key="1">
    <citation type="submission" date="2018-03" db="EMBL/GenBank/DDBJ databases">
        <title>Genomic Encyclopedia of Archaeal and Bacterial Type Strains, Phase II (KMG-II): from individual species to whole genera.</title>
        <authorList>
            <person name="Goeker M."/>
        </authorList>
    </citation>
    <scope>NUCLEOTIDE SEQUENCE [LARGE SCALE GENOMIC DNA]</scope>
    <source>
        <strain evidence="2 3">DSM 28354</strain>
    </source>
</reference>
<protein>
    <submittedName>
        <fullName evidence="2">Uncharacterized protein</fullName>
    </submittedName>
</protein>
<dbReference type="Proteomes" id="UP000238375">
    <property type="component" value="Unassembled WGS sequence"/>
</dbReference>
<keyword evidence="3" id="KW-1185">Reference proteome</keyword>
<name>A0A2T0T870_9BACT</name>
<proteinExistence type="predicted"/>
<dbReference type="RefSeq" id="WP_170108658.1">
    <property type="nucleotide sequence ID" value="NZ_PVTE01000005.1"/>
</dbReference>
<feature type="region of interest" description="Disordered" evidence="1">
    <location>
        <begin position="1"/>
        <end position="28"/>
    </location>
</feature>
<comment type="caution">
    <text evidence="2">The sequence shown here is derived from an EMBL/GenBank/DDBJ whole genome shotgun (WGS) entry which is preliminary data.</text>
</comment>
<gene>
    <name evidence="2" type="ORF">CLV58_10553</name>
</gene>
<evidence type="ECO:0000313" key="2">
    <source>
        <dbReference type="EMBL" id="PRY41854.1"/>
    </source>
</evidence>
<accession>A0A2T0T870</accession>
<dbReference type="AlphaFoldDB" id="A0A2T0T870"/>
<dbReference type="EMBL" id="PVTE01000005">
    <property type="protein sequence ID" value="PRY41854.1"/>
    <property type="molecule type" value="Genomic_DNA"/>
</dbReference>